<evidence type="ECO:0008006" key="3">
    <source>
        <dbReference type="Google" id="ProtNLM"/>
    </source>
</evidence>
<protein>
    <recommendedName>
        <fullName evidence="3">PWWP domain-containing protein</fullName>
    </recommendedName>
</protein>
<proteinExistence type="predicted"/>
<dbReference type="EMBL" id="KZ805304">
    <property type="protein sequence ID" value="PVI07325.1"/>
    <property type="molecule type" value="Genomic_DNA"/>
</dbReference>
<dbReference type="Proteomes" id="UP000244855">
    <property type="component" value="Unassembled WGS sequence"/>
</dbReference>
<dbReference type="InterPro" id="IPR003903">
    <property type="entry name" value="UIM_dom"/>
</dbReference>
<dbReference type="AlphaFoldDB" id="A0A2V1EDH9"/>
<accession>A0A2V1EDH9</accession>
<reference evidence="1 2" key="1">
    <citation type="journal article" date="2018" name="Sci. Rep.">
        <title>Comparative genomics provides insights into the lifestyle and reveals functional heterogeneity of dark septate endophytic fungi.</title>
        <authorList>
            <person name="Knapp D.G."/>
            <person name="Nemeth J.B."/>
            <person name="Barry K."/>
            <person name="Hainaut M."/>
            <person name="Henrissat B."/>
            <person name="Johnson J."/>
            <person name="Kuo A."/>
            <person name="Lim J.H.P."/>
            <person name="Lipzen A."/>
            <person name="Nolan M."/>
            <person name="Ohm R.A."/>
            <person name="Tamas L."/>
            <person name="Grigoriev I.V."/>
            <person name="Spatafora J.W."/>
            <person name="Nagy L.G."/>
            <person name="Kovacs G.M."/>
        </authorList>
    </citation>
    <scope>NUCLEOTIDE SEQUENCE [LARGE SCALE GENOMIC DNA]</scope>
    <source>
        <strain evidence="1 2">DSE2036</strain>
    </source>
</reference>
<name>A0A2V1EDH9_9PLEO</name>
<sequence length="402" mass="45532">MAMEPNIGGYVLYQQLRAPPWPAFVCPEELAPAAVAERQPHGFYSLIMLIKKSPEFKYVLPGDTCDYDPFPDPDVIAKHDGLKEAYDRIQEAMEFGHEVEYWRHFLDKRSNPMPISDRPSVSGDENEDADILEAIRLSLMDQNRPRTFGLPSPSPSPTAPKPDIRSYFSAGACLDASTSHSPQSKRQKVNHGDVIEGELNFSDAYVEFLVGPEKQSFIVPKSAVDKRSYFSSRHHAYLRTKGTEGWSIEIPSLASMNPDHFKHVAKYLENDQFGPPHITDENRVDAFTECAEAWVIADTLGMHDLLQHIVHKLNELVPWDPLEVLSFATIAFDDTNGGGILPEEHTELREMLAGFLADQYYRVLSMLGMNFVKKMNEFPGMGEMIHTKLAEKYTLMKKRNQN</sequence>
<evidence type="ECO:0000313" key="1">
    <source>
        <dbReference type="EMBL" id="PVI07325.1"/>
    </source>
</evidence>
<evidence type="ECO:0000313" key="2">
    <source>
        <dbReference type="Proteomes" id="UP000244855"/>
    </source>
</evidence>
<keyword evidence="2" id="KW-1185">Reference proteome</keyword>
<dbReference type="PROSITE" id="PS50330">
    <property type="entry name" value="UIM"/>
    <property type="match status" value="1"/>
</dbReference>
<organism evidence="1 2">
    <name type="scientific">Periconia macrospinosa</name>
    <dbReference type="NCBI Taxonomy" id="97972"/>
    <lineage>
        <taxon>Eukaryota</taxon>
        <taxon>Fungi</taxon>
        <taxon>Dikarya</taxon>
        <taxon>Ascomycota</taxon>
        <taxon>Pezizomycotina</taxon>
        <taxon>Dothideomycetes</taxon>
        <taxon>Pleosporomycetidae</taxon>
        <taxon>Pleosporales</taxon>
        <taxon>Massarineae</taxon>
        <taxon>Periconiaceae</taxon>
        <taxon>Periconia</taxon>
    </lineage>
</organism>
<dbReference type="OrthoDB" id="3767798at2759"/>
<gene>
    <name evidence="1" type="ORF">DM02DRAFT_648821</name>
</gene>